<sequence>MEIKPGTKIPKPVITQEECDAYSAVVDAITAHNAAAAVGEALWSMDDQPEAYAVVEAGTQPDPADAPKPTPTLEERLATVESAQTQMAQLPETLAALQKENEMLKQCLLEMSETVYA</sequence>
<evidence type="ECO:0000313" key="3">
    <source>
        <dbReference type="Proteomes" id="UP000223709"/>
    </source>
</evidence>
<proteinExistence type="predicted"/>
<dbReference type="RefSeq" id="WP_098922830.1">
    <property type="nucleotide sequence ID" value="NZ_CP023819.1"/>
</dbReference>
<dbReference type="AlphaFoldDB" id="A0A291T8B9"/>
<dbReference type="EMBL" id="CP023819">
    <property type="protein sequence ID" value="ATL89413.1"/>
    <property type="molecule type" value="Genomic_DNA"/>
</dbReference>
<gene>
    <name evidence="2" type="ORF">CRH10_03335</name>
</gene>
<name>A0A291T8B9_9FIRM</name>
<accession>A0A291T8B9</accession>
<organism evidence="2 3">
    <name type="scientific">Faecalibacterium prausnitzii</name>
    <dbReference type="NCBI Taxonomy" id="853"/>
    <lineage>
        <taxon>Bacteria</taxon>
        <taxon>Bacillati</taxon>
        <taxon>Bacillota</taxon>
        <taxon>Clostridia</taxon>
        <taxon>Eubacteriales</taxon>
        <taxon>Oscillospiraceae</taxon>
        <taxon>Faecalibacterium</taxon>
    </lineage>
</organism>
<keyword evidence="1" id="KW-0175">Coiled coil</keyword>
<dbReference type="Proteomes" id="UP000223709">
    <property type="component" value="Chromosome"/>
</dbReference>
<evidence type="ECO:0000256" key="1">
    <source>
        <dbReference type="SAM" id="Coils"/>
    </source>
</evidence>
<evidence type="ECO:0000313" key="2">
    <source>
        <dbReference type="EMBL" id="ATL89413.1"/>
    </source>
</evidence>
<feature type="coiled-coil region" evidence="1">
    <location>
        <begin position="80"/>
        <end position="114"/>
    </location>
</feature>
<protein>
    <submittedName>
        <fullName evidence="2">Uncharacterized protein</fullName>
    </submittedName>
</protein>
<reference evidence="2 3" key="1">
    <citation type="submission" date="2017-10" db="EMBL/GenBank/DDBJ databases">
        <title>Complete Genome Sequence of Faecalibacterium prausnitzii isolated from the gut of healthy adult Indian.</title>
        <authorList>
            <person name="Bag S."/>
            <person name="Ghosh T.S."/>
            <person name="Das B."/>
        </authorList>
    </citation>
    <scope>NUCLEOTIDE SEQUENCE [LARGE SCALE GENOMIC DNA]</scope>
    <source>
        <strain evidence="2 3">Indica</strain>
    </source>
</reference>